<comment type="caution">
    <text evidence="1">The sequence shown here is derived from an EMBL/GenBank/DDBJ whole genome shotgun (WGS) entry which is preliminary data.</text>
</comment>
<dbReference type="EMBL" id="CM044705">
    <property type="protein sequence ID" value="KAI5663969.1"/>
    <property type="molecule type" value="Genomic_DNA"/>
</dbReference>
<proteinExistence type="predicted"/>
<protein>
    <submittedName>
        <fullName evidence="1">Uncharacterized protein</fullName>
    </submittedName>
</protein>
<evidence type="ECO:0000313" key="2">
    <source>
        <dbReference type="Proteomes" id="UP001060085"/>
    </source>
</evidence>
<keyword evidence="2" id="KW-1185">Reference proteome</keyword>
<name>A0ACC0ASW6_CATRO</name>
<evidence type="ECO:0000313" key="1">
    <source>
        <dbReference type="EMBL" id="KAI5663969.1"/>
    </source>
</evidence>
<dbReference type="Proteomes" id="UP001060085">
    <property type="component" value="Linkage Group LG05"/>
</dbReference>
<reference evidence="2" key="1">
    <citation type="journal article" date="2023" name="Nat. Plants">
        <title>Single-cell RNA sequencing provides a high-resolution roadmap for understanding the multicellular compartmentation of specialized metabolism.</title>
        <authorList>
            <person name="Sun S."/>
            <person name="Shen X."/>
            <person name="Li Y."/>
            <person name="Li Y."/>
            <person name="Wang S."/>
            <person name="Li R."/>
            <person name="Zhang H."/>
            <person name="Shen G."/>
            <person name="Guo B."/>
            <person name="Wei J."/>
            <person name="Xu J."/>
            <person name="St-Pierre B."/>
            <person name="Chen S."/>
            <person name="Sun C."/>
        </authorList>
    </citation>
    <scope>NUCLEOTIDE SEQUENCE [LARGE SCALE GENOMIC DNA]</scope>
</reference>
<sequence>MLSRKAKKKTEEVVKLQTEAKDYVSFSLPVASSGFESVDVGAMVEFESRKFVEENIISALKDKNTTRIGLCGMGGVGKTLMAKKIGKMMKKENIFHEVVMAVVGQNPDCRKIQGEISDALGLALEEESLPVRAGRLYTRIRDVKKILIILDDVWRWLDLSGLGIPSHDVHKGCKILLTSRSRNVCTAMEAKMISVAVLPEAEAWSLFKEHVGKTVEDPHLFRIARDVALECKGLPLALVTVGRSLRNKTKRSWEDALTQLKRALPKNIPGVLSDVYRPLELSYTFLESDEAKTLFLTSCLFPEDAYIPVDILFRYGIGLDIFSGVENLNEARNRVHALLEMLKDHSLLVDDDEENYVQMHDVVRDVAIFVASRDKHMFLISHDISSNKWPKKPSYEHLTWISIISGAFDELPESLYCPRLEMLLLECNFGPLKAEDSFFTGLQGLKVLEMRDFYIPSLPSSLRLCTSLRTLQLHGCEFVKEASDVEEDRSEEVLSMISQLVNLEILSLSYSGVKALPSAVGNLHKLRLLDLTGCKHLKVIPRGIISRLVGLEEIYLKRSFANWGAKIEGNEGHNVSLAELEFLLNLTALAILIPEAHLIPKNFHLPSVVEKYDLSIGIPSEMEKEFQNEVGKKNYEKILSLNLPFPHSFVGSFLYVLKNAECLYSKGDGSNSAIDVLASDGFENLKQLHLDACSSLRYLANTKDKVPANVESIFPVLEKIYLGAISCLKEICHGQVPDGSFAKLRHLDFRQLPMLMHLWKSPTQDLSLANLVTISLDECRRLQNLFSLSIALTLLQLERIKVTKCEMMDEIVSDEGAGAESGSSSDGIQFPKLRSLELGKLRNFTRFCKWIDSLHFPQMSHLRLNSLLKLKCFFCKRDDSDSGAHHETDDVESLFDQKKSFQNLQMLELSELASVTNLWSRKLTTGFFGALEELKVISCHGLKSLFSSSLAKGLANIKELEIQDCSAMEEIIEKDGEEDREEERSTLSLFPQLEMLKLLTLEDLKRFCHLKHDVEMGLLEYLEIRNCPKFDTFKPGSIKTPNLKVLKVDDQEIETNDLNNAIKQHFQAKGEIHTEKNYMLHARDLLIASGADNRFWGWPTMKESSGEYFVVAELLKVSCLDVRGRFETVNLLPGVTYEVAFVVMLREPTKGWEEPVNLRLILPNGTIIARTENLKAKPRGRWLELQLGEFEVLPDETEPIEFALLQQNTYFLKRGLVIKGVIIRPKA</sequence>
<organism evidence="1 2">
    <name type="scientific">Catharanthus roseus</name>
    <name type="common">Madagascar periwinkle</name>
    <name type="synonym">Vinca rosea</name>
    <dbReference type="NCBI Taxonomy" id="4058"/>
    <lineage>
        <taxon>Eukaryota</taxon>
        <taxon>Viridiplantae</taxon>
        <taxon>Streptophyta</taxon>
        <taxon>Embryophyta</taxon>
        <taxon>Tracheophyta</taxon>
        <taxon>Spermatophyta</taxon>
        <taxon>Magnoliopsida</taxon>
        <taxon>eudicotyledons</taxon>
        <taxon>Gunneridae</taxon>
        <taxon>Pentapetalae</taxon>
        <taxon>asterids</taxon>
        <taxon>lamiids</taxon>
        <taxon>Gentianales</taxon>
        <taxon>Apocynaceae</taxon>
        <taxon>Rauvolfioideae</taxon>
        <taxon>Vinceae</taxon>
        <taxon>Catharanthinae</taxon>
        <taxon>Catharanthus</taxon>
    </lineage>
</organism>
<accession>A0ACC0ASW6</accession>
<gene>
    <name evidence="1" type="ORF">M9H77_23292</name>
</gene>